<comment type="caution">
    <text evidence="2">The sequence shown here is derived from an EMBL/GenBank/DDBJ whole genome shotgun (WGS) entry which is preliminary data.</text>
</comment>
<keyword evidence="1" id="KW-0472">Membrane</keyword>
<dbReference type="EMBL" id="JBEPLO010000003">
    <property type="protein sequence ID" value="MET3557227.1"/>
    <property type="molecule type" value="Genomic_DNA"/>
</dbReference>
<gene>
    <name evidence="2" type="ORF">ABID29_000336</name>
</gene>
<proteinExistence type="predicted"/>
<accession>A0ABV2FF88</accession>
<dbReference type="RefSeq" id="WP_354363956.1">
    <property type="nucleotide sequence ID" value="NZ_JBEPLO010000003.1"/>
</dbReference>
<name>A0ABV2FF88_9STRE</name>
<feature type="transmembrane region" description="Helical" evidence="1">
    <location>
        <begin position="7"/>
        <end position="25"/>
    </location>
</feature>
<keyword evidence="1" id="KW-1133">Transmembrane helix</keyword>
<keyword evidence="3" id="KW-1185">Reference proteome</keyword>
<sequence>MSNYQKWMLAGIILQVIGAIILSLLGNKVAPLLFVAAAICFVSLLAEIKEKK</sequence>
<evidence type="ECO:0000256" key="1">
    <source>
        <dbReference type="SAM" id="Phobius"/>
    </source>
</evidence>
<organism evidence="2 3">
    <name type="scientific">Streptococcus rupicaprae</name>
    <dbReference type="NCBI Taxonomy" id="759619"/>
    <lineage>
        <taxon>Bacteria</taxon>
        <taxon>Bacillati</taxon>
        <taxon>Bacillota</taxon>
        <taxon>Bacilli</taxon>
        <taxon>Lactobacillales</taxon>
        <taxon>Streptococcaceae</taxon>
        <taxon>Streptococcus</taxon>
    </lineage>
</organism>
<dbReference type="Proteomes" id="UP001549122">
    <property type="component" value="Unassembled WGS sequence"/>
</dbReference>
<evidence type="ECO:0000313" key="2">
    <source>
        <dbReference type="EMBL" id="MET3557227.1"/>
    </source>
</evidence>
<feature type="transmembrane region" description="Helical" evidence="1">
    <location>
        <begin position="31"/>
        <end position="48"/>
    </location>
</feature>
<evidence type="ECO:0000313" key="3">
    <source>
        <dbReference type="Proteomes" id="UP001549122"/>
    </source>
</evidence>
<keyword evidence="1" id="KW-0812">Transmembrane</keyword>
<reference evidence="2 3" key="1">
    <citation type="submission" date="2024-06" db="EMBL/GenBank/DDBJ databases">
        <title>Genomic Encyclopedia of Type Strains, Phase IV (KMG-IV): sequencing the most valuable type-strain genomes for metagenomic binning, comparative biology and taxonomic classification.</title>
        <authorList>
            <person name="Goeker M."/>
        </authorList>
    </citation>
    <scope>NUCLEOTIDE SEQUENCE [LARGE SCALE GENOMIC DNA]</scope>
    <source>
        <strain evidence="2 3">DSM 28303</strain>
    </source>
</reference>
<protein>
    <submittedName>
        <fullName evidence="2">Uncharacterized protein</fullName>
    </submittedName>
</protein>